<evidence type="ECO:0008006" key="3">
    <source>
        <dbReference type="Google" id="ProtNLM"/>
    </source>
</evidence>
<dbReference type="EMBL" id="OP413838">
    <property type="protein sequence ID" value="UYL64837.1"/>
    <property type="molecule type" value="Genomic_DNA"/>
</dbReference>
<evidence type="ECO:0000313" key="2">
    <source>
        <dbReference type="Proteomes" id="UP001156193"/>
    </source>
</evidence>
<keyword evidence="2" id="KW-1185">Reference proteome</keyword>
<accession>A0ABY6GLF2</accession>
<reference evidence="1 2" key="1">
    <citation type="submission" date="2022-09" db="EMBL/GenBank/DDBJ databases">
        <title>Evolutionary Diversification of Methanotrophic Ca. Methanophagales (ANME-1) and Their Expansive Virome.</title>
        <authorList>
            <person name="Laso-Perez R."/>
            <person name="Wu F."/>
            <person name="Cremiere A."/>
            <person name="Speth D."/>
            <person name="Magyar J.S."/>
            <person name="Krupovic M."/>
            <person name="Orphan V.J."/>
        </authorList>
    </citation>
    <scope>NUCLEOTIDE SEQUENCE [LARGE SCALE GENOMIC DNA]</scope>
    <source>
        <strain evidence="1">PBV299</strain>
    </source>
</reference>
<gene>
    <name evidence="1" type="ORF">OFDIEDLO_00041</name>
</gene>
<name>A0ABY6GLF2_9CAUD</name>
<evidence type="ECO:0000313" key="1">
    <source>
        <dbReference type="EMBL" id="UYL64837.1"/>
    </source>
</evidence>
<sequence length="574" mass="66760">MQRRSQGICHFVDRHYLLISPPHKNYKWSFTLSLQKRLVFFGRFTSRFDFSLPFYQDFTLYNFIPFEESIDLNYNFCFFSSQPLHFSAPFLQSFDYAFGTVGFAFSLPLLMEIRKGYILPISKDALQVDGNINRLVVFGDPAYEEPDFNLVSYEVEWEWGVPYQLARLRFEGEAAPDKDDIIEIYESHRYSSPSHRKRIFGGRILSKQTLVNPPARISHIITAVSAGYTLTQQYINSSTSLLIPGDTPNPKEYIKEWLGGSSWRMTTGCEPKWISSVPNWRSEYAYNYISFSPARTTKWEAISMICDRYNMVAWTKPSDCYDWNEFRFYTADSAKSYFNKVLNVSADECLKSLQVFTEKGKWYRYNTVRVFSSESGDWDYFWSEAKSHLVQWKDVRPIEYNWALPDLENPENASVWAHALLERFQESAEKIIAICRILVDHPDSTRIVPGHQIRFKGTILPDDEEYRIYKIAHRRSQGAEAETIFECAKWDDLSHPYVPEENPFRRLREEVYEKILRATRATTKAFPSTLIKSHSSAGAATGSTPCEIVHVYDDGTADVKILATNQIIKRVKIL</sequence>
<organism evidence="1 2">
    <name type="scientific">Methanophagales virus PBV299</name>
    <dbReference type="NCBI Taxonomy" id="2987730"/>
    <lineage>
        <taxon>Viruses</taxon>
        <taxon>Duplodnaviria</taxon>
        <taxon>Heunggongvirae</taxon>
        <taxon>Uroviricota</taxon>
        <taxon>Caudoviricetes</taxon>
        <taxon>Nakonvirales</taxon>
        <taxon>Ahpuchviridae</taxon>
        <taxon>Kisinvirus</taxon>
        <taxon>Kisinvirus pescaderoense</taxon>
    </lineage>
</organism>
<dbReference type="Proteomes" id="UP001156193">
    <property type="component" value="Segment"/>
</dbReference>
<protein>
    <recommendedName>
        <fullName evidence="3">Capsid protein</fullName>
    </recommendedName>
</protein>
<proteinExistence type="predicted"/>